<comment type="caution">
    <text evidence="1">The sequence shown here is derived from an EMBL/GenBank/DDBJ whole genome shotgun (WGS) entry which is preliminary data.</text>
</comment>
<gene>
    <name evidence="1" type="ORF">WKI58_09525</name>
</gene>
<keyword evidence="2" id="KW-1185">Reference proteome</keyword>
<protein>
    <submittedName>
        <fullName evidence="1">Family 20 glycosylhydrolase</fullName>
    </submittedName>
</protein>
<name>A0ACC6QES5_9ACTN</name>
<accession>A0ACC6QES5</accession>
<proteinExistence type="predicted"/>
<dbReference type="Proteomes" id="UP001375539">
    <property type="component" value="Unassembled WGS sequence"/>
</dbReference>
<evidence type="ECO:0000313" key="2">
    <source>
        <dbReference type="Proteomes" id="UP001375539"/>
    </source>
</evidence>
<dbReference type="EMBL" id="JBBKAI010000002">
    <property type="protein sequence ID" value="MEJ8656765.1"/>
    <property type="molecule type" value="Genomic_DNA"/>
</dbReference>
<organism evidence="1 2">
    <name type="scientific">Streptomyces pratisoli</name>
    <dbReference type="NCBI Taxonomy" id="3139917"/>
    <lineage>
        <taxon>Bacteria</taxon>
        <taxon>Bacillati</taxon>
        <taxon>Actinomycetota</taxon>
        <taxon>Actinomycetes</taxon>
        <taxon>Kitasatosporales</taxon>
        <taxon>Streptomycetaceae</taxon>
        <taxon>Streptomyces</taxon>
    </lineage>
</organism>
<sequence>MRRAMPVLVFILSLVIGAITPTAAGAGEPGATAPPSVVPRPTDWTDLGGRTVLTPRTRIVVDPRSARATALPAGRAELPGPARQSVRGLADQLRAELASVSGLRPRIAYGHPAPGDIVLRLTDTGLGAEGYRFDSGSGSRTAGDTGGAVTVEAASTHGLFYGTRTLLQLLRATAPDHRSLPRARAADRPAQAVRMVHLDAGRKYWRIPYLENLIRRMGDQKLNTLFLHLSESEGFRLHSPKFPGLADPGHSYSRADIEHLKAFAARHHVQLMPGIEVPGHATVISEAFGIGFGADNGTGSAPCTGAHTHSHLTADWIIDMTSERAVEKTEEIVDEFAGWFDAPLFAIGAEEVPGQLAECPRVKDFLAADPDVSTLGDLLNRYINTLDDVVSKHGRRTAVYNGSEHLAAPQQKVHGPVVFITWEGTGAESAIPGHDEIAIGPFYVTPNNYHHLYPDEPWMYDTWAPSTTPDMLGSGLVNWADYNFWSDDGYFEQQMAAARAILADRAWNASPTPDTVDGFRALVARLGDPPGIRPLPVAPRTDDGRPSHHWTFDPAPYPSGWTYAGSPGNTLYAEDVAGALPGTSYIINNPTPVTGDGATGGAWRFDHDRDGVGLGGLDTAEPWTVSVRVRPTARTADQVLLSSKAGALKLMQYGTGRVGLTRYGTADHSFPYTLPLDRWTLLTWVAEPGRTTLYADGERVGTVEASVPLPLRSIGTEKASLRGDLDELRTWDEALSPGQVRDLLRRDAQ</sequence>
<evidence type="ECO:0000313" key="1">
    <source>
        <dbReference type="EMBL" id="MEJ8656765.1"/>
    </source>
</evidence>
<reference evidence="1" key="1">
    <citation type="submission" date="2024-03" db="EMBL/GenBank/DDBJ databases">
        <title>Novel Streptomyces species of biotechnological and ecological value are a feature of Machair soil.</title>
        <authorList>
            <person name="Prole J.R."/>
            <person name="Goodfellow M."/>
            <person name="Allenby N."/>
            <person name="Ward A.C."/>
        </authorList>
    </citation>
    <scope>NUCLEOTIDE SEQUENCE</scope>
    <source>
        <strain evidence="1">MS1.AVA.4</strain>
    </source>
</reference>